<gene>
    <name evidence="4" type="ORF">TresaDRAFT_0391</name>
</gene>
<dbReference type="eggNOG" id="COG0463">
    <property type="taxonomic scope" value="Bacteria"/>
</dbReference>
<dbReference type="Gene3D" id="3.90.550.10">
    <property type="entry name" value="Spore Coat Polysaccharide Biosynthesis Protein SpsA, Chain A"/>
    <property type="match status" value="1"/>
</dbReference>
<dbReference type="CDD" id="cd00761">
    <property type="entry name" value="Glyco_tranf_GTA_type"/>
    <property type="match status" value="1"/>
</dbReference>
<dbReference type="InterPro" id="IPR001173">
    <property type="entry name" value="Glyco_trans_2-like"/>
</dbReference>
<name>H7EMG9_9SPIR</name>
<dbReference type="InterPro" id="IPR029044">
    <property type="entry name" value="Nucleotide-diphossugar_trans"/>
</dbReference>
<dbReference type="PATRIC" id="fig|907348.3.peg.2148"/>
<dbReference type="Proteomes" id="UP000003571">
    <property type="component" value="Unassembled WGS sequence"/>
</dbReference>
<keyword evidence="1" id="KW-0328">Glycosyltransferase</keyword>
<dbReference type="GO" id="GO:0016758">
    <property type="term" value="F:hexosyltransferase activity"/>
    <property type="evidence" value="ECO:0007669"/>
    <property type="project" value="UniProtKB-ARBA"/>
</dbReference>
<dbReference type="RefSeq" id="WP_002705502.1">
    <property type="nucleotide sequence ID" value="NZ_AGRW01000051.1"/>
</dbReference>
<dbReference type="PANTHER" id="PTHR22916:SF51">
    <property type="entry name" value="GLYCOSYLTRANSFERASE EPSH-RELATED"/>
    <property type="match status" value="1"/>
</dbReference>
<sequence>MSANEVKIYIIIPIFNAEKYLNICLESISKQTFRNFTCIMVNDGSKDSSKEICENFTDDKRFVLLNQENKGVSTARNNGIKYALENACDDDFITFVDADDFLSESCFEKVVFAANNNPDNHDETLYICGWNQLTKTEAIHHKFEKNTSVLSCSLKDDFESLDIHLNFVWGNFYSAKQLKINKILFEESMNLAEDVEFNMRFVYFVKQFIFINECLYNYLESQNSLSRPEVYPPERISIFISIFIKRFKFLNENEVKNKEYILNKHISNLIFDAIFSPYYKRLYELKPYVDLHHTRTKGQKRVLFCLKYNMLWFYRLYMKIKRNFFK</sequence>
<accession>H7EMG9</accession>
<dbReference type="STRING" id="907348.TresaDRAFT_0391"/>
<dbReference type="OrthoDB" id="359254at2"/>
<feature type="domain" description="Glycosyltransferase 2-like" evidence="3">
    <location>
        <begin position="10"/>
        <end position="140"/>
    </location>
</feature>
<dbReference type="AlphaFoldDB" id="H7EMG9"/>
<dbReference type="PANTHER" id="PTHR22916">
    <property type="entry name" value="GLYCOSYLTRANSFERASE"/>
    <property type="match status" value="1"/>
</dbReference>
<organism evidence="4 5">
    <name type="scientific">Treponema saccharophilum DSM 2985</name>
    <dbReference type="NCBI Taxonomy" id="907348"/>
    <lineage>
        <taxon>Bacteria</taxon>
        <taxon>Pseudomonadati</taxon>
        <taxon>Spirochaetota</taxon>
        <taxon>Spirochaetia</taxon>
        <taxon>Spirochaetales</taxon>
        <taxon>Treponemataceae</taxon>
        <taxon>Treponema</taxon>
    </lineage>
</organism>
<keyword evidence="2 4" id="KW-0808">Transferase</keyword>
<evidence type="ECO:0000259" key="3">
    <source>
        <dbReference type="Pfam" id="PF00535"/>
    </source>
</evidence>
<evidence type="ECO:0000256" key="1">
    <source>
        <dbReference type="ARBA" id="ARBA00022676"/>
    </source>
</evidence>
<evidence type="ECO:0000313" key="5">
    <source>
        <dbReference type="Proteomes" id="UP000003571"/>
    </source>
</evidence>
<proteinExistence type="predicted"/>
<dbReference type="SUPFAM" id="SSF53448">
    <property type="entry name" value="Nucleotide-diphospho-sugar transferases"/>
    <property type="match status" value="1"/>
</dbReference>
<comment type="caution">
    <text evidence="4">The sequence shown here is derived from an EMBL/GenBank/DDBJ whole genome shotgun (WGS) entry which is preliminary data.</text>
</comment>
<dbReference type="EMBL" id="AGRW01000051">
    <property type="protein sequence ID" value="EIC01254.1"/>
    <property type="molecule type" value="Genomic_DNA"/>
</dbReference>
<dbReference type="Pfam" id="PF00535">
    <property type="entry name" value="Glycos_transf_2"/>
    <property type="match status" value="1"/>
</dbReference>
<keyword evidence="5" id="KW-1185">Reference proteome</keyword>
<protein>
    <submittedName>
        <fullName evidence="4">Glycosyl transferase family 2</fullName>
    </submittedName>
</protein>
<evidence type="ECO:0000313" key="4">
    <source>
        <dbReference type="EMBL" id="EIC01254.1"/>
    </source>
</evidence>
<reference evidence="4 5" key="1">
    <citation type="submission" date="2011-09" db="EMBL/GenBank/DDBJ databases">
        <title>The draft genome of Treponema saccharophilum DSM 2985.</title>
        <authorList>
            <consortium name="US DOE Joint Genome Institute (JGI-PGF)"/>
            <person name="Lucas S."/>
            <person name="Copeland A."/>
            <person name="Lapidus A."/>
            <person name="Glavina del Rio T."/>
            <person name="Dalin E."/>
            <person name="Tice H."/>
            <person name="Bruce D."/>
            <person name="Goodwin L."/>
            <person name="Pitluck S."/>
            <person name="Peters L."/>
            <person name="Kyrpides N."/>
            <person name="Mavromatis K."/>
            <person name="Ivanova N."/>
            <person name="Markowitz V."/>
            <person name="Cheng J.-F."/>
            <person name="Hugenholtz P."/>
            <person name="Woyke T."/>
            <person name="Wu D."/>
            <person name="Gronow S."/>
            <person name="Wellnitz S."/>
            <person name="Brambilla E."/>
            <person name="Klenk H.-P."/>
            <person name="Eisen J.A."/>
        </authorList>
    </citation>
    <scope>NUCLEOTIDE SEQUENCE [LARGE SCALE GENOMIC DNA]</scope>
    <source>
        <strain evidence="4 5">DSM 2985</strain>
    </source>
</reference>
<evidence type="ECO:0000256" key="2">
    <source>
        <dbReference type="ARBA" id="ARBA00022679"/>
    </source>
</evidence>